<sequence>MIGPLLIAAQAFGYAVCPNDAPLKAEDYQALLDAPIETELRLGFLDGDRALFWKGDEGKETAFIELEWTCEDGFCLWSKNDIEFYIPEGPPTEQWCYQGNEYNVVKQDGVNRTIVQRRYGKVESLFRIRPARGITDYVPAEPALTFKKLDEPEENAEIVLPEQRPLGFRIKPGPTPPSDDE</sequence>
<reference evidence="1 2" key="1">
    <citation type="submission" date="2020-05" db="EMBL/GenBank/DDBJ databases">
        <title>Parvularcula mediterraneae sp. nov., isolated from polypropylene straw from shallow seawater of the seashore of Laganas in Zakynthos island, Greece.</title>
        <authorList>
            <person name="Szabo I."/>
            <person name="Al-Omari J."/>
            <person name="Rado J."/>
            <person name="Szerdahelyi G.S."/>
        </authorList>
    </citation>
    <scope>NUCLEOTIDE SEQUENCE [LARGE SCALE GENOMIC DNA]</scope>
    <source>
        <strain evidence="1 2">ZS-1/3</strain>
    </source>
</reference>
<dbReference type="AlphaFoldDB" id="A0A7Y3RL42"/>
<organism evidence="1 2">
    <name type="scientific">Parvularcula mediterranea</name>
    <dbReference type="NCBI Taxonomy" id="2732508"/>
    <lineage>
        <taxon>Bacteria</taxon>
        <taxon>Pseudomonadati</taxon>
        <taxon>Pseudomonadota</taxon>
        <taxon>Alphaproteobacteria</taxon>
        <taxon>Parvularculales</taxon>
        <taxon>Parvularculaceae</taxon>
        <taxon>Parvularcula</taxon>
    </lineage>
</organism>
<dbReference type="RefSeq" id="WP_173197991.1">
    <property type="nucleotide sequence ID" value="NZ_JABFCX010000002.1"/>
</dbReference>
<dbReference type="Proteomes" id="UP000536835">
    <property type="component" value="Unassembled WGS sequence"/>
</dbReference>
<proteinExistence type="predicted"/>
<dbReference type="EMBL" id="JABFCX010000002">
    <property type="protein sequence ID" value="NNU16063.1"/>
    <property type="molecule type" value="Genomic_DNA"/>
</dbReference>
<keyword evidence="2" id="KW-1185">Reference proteome</keyword>
<accession>A0A7Y3RL42</accession>
<evidence type="ECO:0000313" key="2">
    <source>
        <dbReference type="Proteomes" id="UP000536835"/>
    </source>
</evidence>
<gene>
    <name evidence="1" type="ORF">HK107_06980</name>
</gene>
<evidence type="ECO:0000313" key="1">
    <source>
        <dbReference type="EMBL" id="NNU16063.1"/>
    </source>
</evidence>
<name>A0A7Y3RL42_9PROT</name>
<protein>
    <submittedName>
        <fullName evidence="1">Uncharacterized protein</fullName>
    </submittedName>
</protein>
<comment type="caution">
    <text evidence="1">The sequence shown here is derived from an EMBL/GenBank/DDBJ whole genome shotgun (WGS) entry which is preliminary data.</text>
</comment>